<protein>
    <submittedName>
        <fullName evidence="3">Primosomal protein DnaI</fullName>
    </submittedName>
</protein>
<accession>A0A7W2AIE9</accession>
<evidence type="ECO:0000313" key="4">
    <source>
        <dbReference type="Proteomes" id="UP000530514"/>
    </source>
</evidence>
<dbReference type="SUPFAM" id="SSF52540">
    <property type="entry name" value="P-loop containing nucleoside triphosphate hydrolases"/>
    <property type="match status" value="1"/>
</dbReference>
<dbReference type="CDD" id="cd00009">
    <property type="entry name" value="AAA"/>
    <property type="match status" value="1"/>
</dbReference>
<dbReference type="PANTHER" id="PTHR30050">
    <property type="entry name" value="CHROMOSOMAL REPLICATION INITIATOR PROTEIN DNAA"/>
    <property type="match status" value="1"/>
</dbReference>
<dbReference type="OrthoDB" id="61127at2"/>
<dbReference type="Pfam" id="PF07319">
    <property type="entry name" value="DnaI_N"/>
    <property type="match status" value="1"/>
</dbReference>
<reference evidence="3 4" key="1">
    <citation type="submission" date="2020-07" db="EMBL/GenBank/DDBJ databases">
        <authorList>
            <person name="Feng H."/>
        </authorList>
    </citation>
    <scope>NUCLEOTIDE SEQUENCE [LARGE SCALE GENOMIC DNA]</scope>
    <source>
        <strain evidence="4">s-11</strain>
    </source>
</reference>
<dbReference type="Pfam" id="PF01695">
    <property type="entry name" value="IstB_IS21"/>
    <property type="match status" value="1"/>
</dbReference>
<dbReference type="PANTHER" id="PTHR30050:SF8">
    <property type="entry name" value="PRIMOSOMAL PROTEIN DNAI"/>
    <property type="match status" value="1"/>
</dbReference>
<dbReference type="Proteomes" id="UP000530514">
    <property type="component" value="Unassembled WGS sequence"/>
</dbReference>
<dbReference type="GO" id="GO:0005524">
    <property type="term" value="F:ATP binding"/>
    <property type="evidence" value="ECO:0007669"/>
    <property type="project" value="InterPro"/>
</dbReference>
<sequence>MKKLGNVISSKMKERFSPDQMERQLNALLKHPLVVKYMVEHEVSEAILKRSFSKLHQFVQENENCKQCLRLSECPNLMKGHFPTLREYGGFVDLVMNECSKLKVKKEEERRKNLIQCQQIPLDIQKATFQTIELDHGREKAIDAALDFCLRIANGETVKGLYFCGSFGTGKSYIAGAILNTLAEYGIPSMMVHTSALAQELRDTIAKKEGLLNSKLEALSNVPILVLDDIGVENLTSWLRDSVLAVVLHNRVSNQLPTIYTSNLTLDELEEWLSITLSNGYERHEPLKAKRIMERIKPYVTVVEVQGRNRRYALNNNAN</sequence>
<gene>
    <name evidence="3" type="primary">dnaI</name>
    <name evidence="3" type="ORF">H1164_07110</name>
</gene>
<proteinExistence type="predicted"/>
<keyword evidence="4" id="KW-1185">Reference proteome</keyword>
<comment type="caution">
    <text evidence="3">The sequence shown here is derived from an EMBL/GenBank/DDBJ whole genome shotgun (WGS) entry which is preliminary data.</text>
</comment>
<dbReference type="InterPro" id="IPR002611">
    <property type="entry name" value="IstB_ATP-bd"/>
</dbReference>
<dbReference type="InterPro" id="IPR027417">
    <property type="entry name" value="P-loop_NTPase"/>
</dbReference>
<dbReference type="EMBL" id="JACEIP010000008">
    <property type="protein sequence ID" value="MBA4542669.1"/>
    <property type="molecule type" value="Genomic_DNA"/>
</dbReference>
<dbReference type="AlphaFoldDB" id="A0A7W2AIE9"/>
<dbReference type="GO" id="GO:0006260">
    <property type="term" value="P:DNA replication"/>
    <property type="evidence" value="ECO:0007669"/>
    <property type="project" value="TreeGrafter"/>
</dbReference>
<dbReference type="InterPro" id="IPR009928">
    <property type="entry name" value="DnaI_N"/>
</dbReference>
<dbReference type="RefSeq" id="WP_033101764.1">
    <property type="nucleotide sequence ID" value="NZ_JACEIP010000008.1"/>
</dbReference>
<evidence type="ECO:0000259" key="2">
    <source>
        <dbReference type="Pfam" id="PF07319"/>
    </source>
</evidence>
<evidence type="ECO:0000313" key="3">
    <source>
        <dbReference type="EMBL" id="MBA4542669.1"/>
    </source>
</evidence>
<feature type="domain" description="Primosomal DnaI N-terminal" evidence="2">
    <location>
        <begin position="1"/>
        <end position="93"/>
    </location>
</feature>
<feature type="domain" description="IstB-like ATP-binding" evidence="1">
    <location>
        <begin position="153"/>
        <end position="274"/>
    </location>
</feature>
<name>A0A7W2AIE9_9BACL</name>
<dbReference type="NCBIfam" id="NF006505">
    <property type="entry name" value="PRK08939.1"/>
    <property type="match status" value="1"/>
</dbReference>
<evidence type="ECO:0000259" key="1">
    <source>
        <dbReference type="Pfam" id="PF01695"/>
    </source>
</evidence>
<dbReference type="Gene3D" id="3.40.50.300">
    <property type="entry name" value="P-loop containing nucleotide triphosphate hydrolases"/>
    <property type="match status" value="1"/>
</dbReference>
<organism evidence="3 4">
    <name type="scientific">Thermoactinomyces daqus</name>
    <dbReference type="NCBI Taxonomy" id="1329516"/>
    <lineage>
        <taxon>Bacteria</taxon>
        <taxon>Bacillati</taxon>
        <taxon>Bacillota</taxon>
        <taxon>Bacilli</taxon>
        <taxon>Bacillales</taxon>
        <taxon>Thermoactinomycetaceae</taxon>
        <taxon>Thermoactinomyces</taxon>
    </lineage>
</organism>